<organism evidence="7 8">
    <name type="scientific">Caenibius tardaugens NBRC 16725</name>
    <dbReference type="NCBI Taxonomy" id="1219035"/>
    <lineage>
        <taxon>Bacteria</taxon>
        <taxon>Pseudomonadati</taxon>
        <taxon>Pseudomonadota</taxon>
        <taxon>Alphaproteobacteria</taxon>
        <taxon>Sphingomonadales</taxon>
        <taxon>Erythrobacteraceae</taxon>
        <taxon>Caenibius</taxon>
    </lineage>
</organism>
<dbReference type="Gene3D" id="1.10.150.130">
    <property type="match status" value="1"/>
</dbReference>
<feature type="domain" description="Core-binding (CB)" evidence="6">
    <location>
        <begin position="1"/>
        <end position="72"/>
    </location>
</feature>
<evidence type="ECO:0000259" key="6">
    <source>
        <dbReference type="PROSITE" id="PS51900"/>
    </source>
</evidence>
<dbReference type="InterPro" id="IPR044068">
    <property type="entry name" value="CB"/>
</dbReference>
<name>U2YBI9_9SPHN</name>
<dbReference type="Pfam" id="PF02899">
    <property type="entry name" value="Phage_int_SAM_1"/>
    <property type="match status" value="1"/>
</dbReference>
<evidence type="ECO:0000256" key="2">
    <source>
        <dbReference type="ARBA" id="ARBA00023125"/>
    </source>
</evidence>
<dbReference type="EMBL" id="BASZ01000012">
    <property type="protein sequence ID" value="GAD50831.1"/>
    <property type="molecule type" value="Genomic_DNA"/>
</dbReference>
<keyword evidence="3" id="KW-0233">DNA recombination</keyword>
<evidence type="ECO:0000256" key="1">
    <source>
        <dbReference type="ARBA" id="ARBA00022908"/>
    </source>
</evidence>
<dbReference type="Gene3D" id="1.10.443.10">
    <property type="entry name" value="Intergrase catalytic core"/>
    <property type="match status" value="1"/>
</dbReference>
<evidence type="ECO:0000313" key="7">
    <source>
        <dbReference type="EMBL" id="GAD50831.1"/>
    </source>
</evidence>
<dbReference type="SUPFAM" id="SSF47823">
    <property type="entry name" value="lambda integrase-like, N-terminal domain"/>
    <property type="match status" value="1"/>
</dbReference>
<feature type="domain" description="Tyr recombinase" evidence="5">
    <location>
        <begin position="98"/>
        <end position="287"/>
    </location>
</feature>
<dbReference type="InterPro" id="IPR011010">
    <property type="entry name" value="DNA_brk_join_enz"/>
</dbReference>
<dbReference type="PROSITE" id="PS51900">
    <property type="entry name" value="CB"/>
    <property type="match status" value="1"/>
</dbReference>
<comment type="caution">
    <text evidence="7">The sequence shown here is derived from an EMBL/GenBank/DDBJ whole genome shotgun (WGS) entry which is preliminary data.</text>
</comment>
<dbReference type="Proteomes" id="UP000016568">
    <property type="component" value="Unassembled WGS sequence"/>
</dbReference>
<sequence length="287" mass="32299">MRLEGAYSPSTIRHYKVSVAQFVAWCEAEDLTPFPATVETLCAFLELQAESKSPVTVRNRLYAVRKFHQLLGLPDPTAHVDVNLVLRRIRRQSTRRQRQVKGLTHDYLVQCLDAQPADPWGLRNRALISLGYDLLTRRSELVALKTSDVEFMDNGTLRVLIRRSKTDPFGKGRMAFGSARSAELLREWLDWRGTKISPLFCPIYHWKAINRHLSVTIVQDTLRQALMAAGIPASEAAHFSGHSMRVGAAQDLLCAGHDTAAIMRAGGWKSLNALGRYLELAEHNVWA</sequence>
<reference evidence="7 8" key="1">
    <citation type="submission" date="2013-09" db="EMBL/GenBank/DDBJ databases">
        <title>Whole genome shotgun sequence of Novosphingobium tardaugens NBRC 16725.</title>
        <authorList>
            <person name="Isaki S."/>
            <person name="Hosoyama A."/>
            <person name="Tsuchikane K."/>
            <person name="Katsumata H."/>
            <person name="Ando Y."/>
            <person name="Yamazaki S."/>
            <person name="Fujita N."/>
        </authorList>
    </citation>
    <scope>NUCLEOTIDE SEQUENCE [LARGE SCALE GENOMIC DNA]</scope>
    <source>
        <strain evidence="7 8">NBRC 16725</strain>
    </source>
</reference>
<dbReference type="RefSeq" id="WP_021691649.1">
    <property type="nucleotide sequence ID" value="NZ_BASZ01000012.1"/>
</dbReference>
<dbReference type="PROSITE" id="PS51898">
    <property type="entry name" value="TYR_RECOMBINASE"/>
    <property type="match status" value="1"/>
</dbReference>
<dbReference type="InterPro" id="IPR010998">
    <property type="entry name" value="Integrase_recombinase_N"/>
</dbReference>
<keyword evidence="2 4" id="KW-0238">DNA-binding</keyword>
<keyword evidence="8" id="KW-1185">Reference proteome</keyword>
<dbReference type="PANTHER" id="PTHR34605">
    <property type="entry name" value="PHAGE_INTEGRASE DOMAIN-CONTAINING PROTEIN"/>
    <property type="match status" value="1"/>
</dbReference>
<dbReference type="InterPro" id="IPR002104">
    <property type="entry name" value="Integrase_catalytic"/>
</dbReference>
<dbReference type="InterPro" id="IPR052925">
    <property type="entry name" value="Phage_Integrase-like_Recomb"/>
</dbReference>
<proteinExistence type="predicted"/>
<evidence type="ECO:0000256" key="3">
    <source>
        <dbReference type="ARBA" id="ARBA00023172"/>
    </source>
</evidence>
<evidence type="ECO:0000313" key="8">
    <source>
        <dbReference type="Proteomes" id="UP000016568"/>
    </source>
</evidence>
<dbReference type="InterPro" id="IPR004107">
    <property type="entry name" value="Integrase_SAM-like_N"/>
</dbReference>
<dbReference type="Pfam" id="PF00589">
    <property type="entry name" value="Phage_integrase"/>
    <property type="match status" value="1"/>
</dbReference>
<dbReference type="InterPro" id="IPR013762">
    <property type="entry name" value="Integrase-like_cat_sf"/>
</dbReference>
<dbReference type="GO" id="GO:0006310">
    <property type="term" value="P:DNA recombination"/>
    <property type="evidence" value="ECO:0007669"/>
    <property type="project" value="UniProtKB-KW"/>
</dbReference>
<dbReference type="GO" id="GO:0003677">
    <property type="term" value="F:DNA binding"/>
    <property type="evidence" value="ECO:0007669"/>
    <property type="project" value="UniProtKB-UniRule"/>
</dbReference>
<gene>
    <name evidence="7" type="ORF">NT2_12_00950</name>
</gene>
<dbReference type="AlphaFoldDB" id="U2YBI9"/>
<dbReference type="SUPFAM" id="SSF56349">
    <property type="entry name" value="DNA breaking-rejoining enzymes"/>
    <property type="match status" value="1"/>
</dbReference>
<dbReference type="GO" id="GO:0015074">
    <property type="term" value="P:DNA integration"/>
    <property type="evidence" value="ECO:0007669"/>
    <property type="project" value="UniProtKB-KW"/>
</dbReference>
<accession>U2YBI9</accession>
<evidence type="ECO:0000256" key="4">
    <source>
        <dbReference type="PROSITE-ProRule" id="PRU01248"/>
    </source>
</evidence>
<dbReference type="PANTHER" id="PTHR34605:SF4">
    <property type="entry name" value="DNA ADENINE METHYLTRANSFERASE"/>
    <property type="match status" value="1"/>
</dbReference>
<dbReference type="eggNOG" id="COG0582">
    <property type="taxonomic scope" value="Bacteria"/>
</dbReference>
<keyword evidence="1" id="KW-0229">DNA integration</keyword>
<protein>
    <submittedName>
        <fullName evidence="7">Putative site-specific recombinase</fullName>
    </submittedName>
</protein>
<evidence type="ECO:0000259" key="5">
    <source>
        <dbReference type="PROSITE" id="PS51898"/>
    </source>
</evidence>